<dbReference type="RefSeq" id="WP_274050030.1">
    <property type="nucleotide sequence ID" value="NZ_CP059693.1"/>
</dbReference>
<dbReference type="SUPFAM" id="SSF52172">
    <property type="entry name" value="CheY-like"/>
    <property type="match status" value="1"/>
</dbReference>
<dbReference type="InterPro" id="IPR011006">
    <property type="entry name" value="CheY-like_superfamily"/>
</dbReference>
<accession>A0ABY7V8U9</accession>
<keyword evidence="1 3" id="KW-0238">DNA-binding</keyword>
<dbReference type="Pfam" id="PF00072">
    <property type="entry name" value="Response_reg"/>
    <property type="match status" value="1"/>
</dbReference>
<evidence type="ECO:0000313" key="6">
    <source>
        <dbReference type="EMBL" id="WDE10019.1"/>
    </source>
</evidence>
<dbReference type="PANTHER" id="PTHR48111:SF47">
    <property type="entry name" value="TRANSCRIPTIONAL REGULATORY PROTEIN RSTA"/>
    <property type="match status" value="1"/>
</dbReference>
<name>A0ABY7V8U9_9GAMM</name>
<dbReference type="InterPro" id="IPR001789">
    <property type="entry name" value="Sig_transdc_resp-reg_receiver"/>
</dbReference>
<dbReference type="InterPro" id="IPR039420">
    <property type="entry name" value="WalR-like"/>
</dbReference>
<sequence>MTPEKAEQPTRLLIVEDDQRIAKLLQQFLRSEHFAVDWLQSGEEAVDYIRQTPPDLVILDLMLPKMDGVEVCSAIRPDFDKGILMLTAHEGDIIEVTALNAGVDDFLCKPVRTHVLLARLNALLRRQSKPRQSVIQVQDLLIDQDKRAVSRNGQKLPLGEAEFELLWQLAIQAGAIVKRDDLFHLLRGKEYDGLDRSIDMRVSKLRKKLSQGNSQLDYIRTIRQLGYVLVKD</sequence>
<evidence type="ECO:0000256" key="3">
    <source>
        <dbReference type="PROSITE-ProRule" id="PRU01091"/>
    </source>
</evidence>
<dbReference type="InterPro" id="IPR036388">
    <property type="entry name" value="WH-like_DNA-bd_sf"/>
</dbReference>
<dbReference type="InterPro" id="IPR001867">
    <property type="entry name" value="OmpR/PhoB-type_DNA-bd"/>
</dbReference>
<organism evidence="6 7">
    <name type="scientific">Thalassomonas haliotis</name>
    <dbReference type="NCBI Taxonomy" id="485448"/>
    <lineage>
        <taxon>Bacteria</taxon>
        <taxon>Pseudomonadati</taxon>
        <taxon>Pseudomonadota</taxon>
        <taxon>Gammaproteobacteria</taxon>
        <taxon>Alteromonadales</taxon>
        <taxon>Colwelliaceae</taxon>
        <taxon>Thalassomonas</taxon>
    </lineage>
</organism>
<dbReference type="Proteomes" id="UP001215231">
    <property type="component" value="Chromosome"/>
</dbReference>
<dbReference type="PROSITE" id="PS50110">
    <property type="entry name" value="RESPONSE_REGULATORY"/>
    <property type="match status" value="1"/>
</dbReference>
<dbReference type="SMART" id="SM00448">
    <property type="entry name" value="REC"/>
    <property type="match status" value="1"/>
</dbReference>
<feature type="domain" description="Response regulatory" evidence="4">
    <location>
        <begin position="11"/>
        <end position="124"/>
    </location>
</feature>
<dbReference type="Gene3D" id="1.10.10.10">
    <property type="entry name" value="Winged helix-like DNA-binding domain superfamily/Winged helix DNA-binding domain"/>
    <property type="match status" value="1"/>
</dbReference>
<dbReference type="CDD" id="cd17574">
    <property type="entry name" value="REC_OmpR"/>
    <property type="match status" value="1"/>
</dbReference>
<dbReference type="PROSITE" id="PS51755">
    <property type="entry name" value="OMPR_PHOB"/>
    <property type="match status" value="1"/>
</dbReference>
<proteinExistence type="predicted"/>
<evidence type="ECO:0000259" key="5">
    <source>
        <dbReference type="PROSITE" id="PS51755"/>
    </source>
</evidence>
<gene>
    <name evidence="6" type="ORF">H3N35_17140</name>
</gene>
<keyword evidence="7" id="KW-1185">Reference proteome</keyword>
<evidence type="ECO:0000256" key="2">
    <source>
        <dbReference type="PROSITE-ProRule" id="PRU00169"/>
    </source>
</evidence>
<keyword evidence="2" id="KW-0597">Phosphoprotein</keyword>
<evidence type="ECO:0000256" key="1">
    <source>
        <dbReference type="ARBA" id="ARBA00023125"/>
    </source>
</evidence>
<evidence type="ECO:0000259" key="4">
    <source>
        <dbReference type="PROSITE" id="PS50110"/>
    </source>
</evidence>
<feature type="domain" description="OmpR/PhoB-type" evidence="5">
    <location>
        <begin position="132"/>
        <end position="231"/>
    </location>
</feature>
<protein>
    <submittedName>
        <fullName evidence="6">Response regulator transcription factor</fullName>
    </submittedName>
</protein>
<dbReference type="SMART" id="SM00862">
    <property type="entry name" value="Trans_reg_C"/>
    <property type="match status" value="1"/>
</dbReference>
<dbReference type="CDD" id="cd00383">
    <property type="entry name" value="trans_reg_C"/>
    <property type="match status" value="1"/>
</dbReference>
<dbReference type="Gene3D" id="3.40.50.2300">
    <property type="match status" value="1"/>
</dbReference>
<feature type="modified residue" description="4-aspartylphosphate" evidence="2">
    <location>
        <position position="60"/>
    </location>
</feature>
<feature type="DNA-binding region" description="OmpR/PhoB-type" evidence="3">
    <location>
        <begin position="132"/>
        <end position="231"/>
    </location>
</feature>
<dbReference type="PANTHER" id="PTHR48111">
    <property type="entry name" value="REGULATOR OF RPOS"/>
    <property type="match status" value="1"/>
</dbReference>
<evidence type="ECO:0000313" key="7">
    <source>
        <dbReference type="Proteomes" id="UP001215231"/>
    </source>
</evidence>
<reference evidence="6 7" key="1">
    <citation type="journal article" date="2022" name="Mar. Drugs">
        <title>Bioassay-Guided Fractionation Leads to the Detection of Cholic Acid Generated by the Rare Thalassomonas sp.</title>
        <authorList>
            <person name="Pheiffer F."/>
            <person name="Schneider Y.K."/>
            <person name="Hansen E.H."/>
            <person name="Andersen J.H."/>
            <person name="Isaksson J."/>
            <person name="Busche T."/>
            <person name="R C."/>
            <person name="Kalinowski J."/>
            <person name="Zyl L.V."/>
            <person name="Trindade M."/>
        </authorList>
    </citation>
    <scope>NUCLEOTIDE SEQUENCE [LARGE SCALE GENOMIC DNA]</scope>
    <source>
        <strain evidence="6 7">A5K-61T</strain>
    </source>
</reference>
<dbReference type="Pfam" id="PF00486">
    <property type="entry name" value="Trans_reg_C"/>
    <property type="match status" value="1"/>
</dbReference>
<dbReference type="EMBL" id="CP059693">
    <property type="protein sequence ID" value="WDE10019.1"/>
    <property type="molecule type" value="Genomic_DNA"/>
</dbReference>